<proteinExistence type="inferred from homology"/>
<comment type="pathway">
    <text evidence="1">Cofactor biosynthesis; molybdopterin biosynthesis.</text>
</comment>
<dbReference type="Gene3D" id="3.90.105.10">
    <property type="entry name" value="Molybdopterin biosynthesis moea protein, domain 2"/>
    <property type="match status" value="1"/>
</dbReference>
<dbReference type="Gene3D" id="2.170.190.11">
    <property type="entry name" value="Molybdopterin biosynthesis moea protein, domain 3"/>
    <property type="match status" value="1"/>
</dbReference>
<keyword evidence="1" id="KW-0479">Metal-binding</keyword>
<reference evidence="3 4" key="1">
    <citation type="submission" date="2016-11" db="EMBL/GenBank/DDBJ databases">
        <authorList>
            <person name="Jaros S."/>
            <person name="Januszkiewicz K."/>
            <person name="Wedrychowicz H."/>
        </authorList>
    </citation>
    <scope>NUCLEOTIDE SEQUENCE [LARGE SCALE GENOMIC DNA]</scope>
    <source>
        <strain evidence="3 4">DSM 18899</strain>
    </source>
</reference>
<dbReference type="STRING" id="1121279.SAMN02745887_03768"/>
<dbReference type="SUPFAM" id="SSF63882">
    <property type="entry name" value="MoeA N-terminal region -like"/>
    <property type="match status" value="1"/>
</dbReference>
<evidence type="ECO:0000259" key="2">
    <source>
        <dbReference type="Pfam" id="PF03453"/>
    </source>
</evidence>
<comment type="function">
    <text evidence="1">Catalyzes the insertion of molybdate into adenylated molybdopterin with the concomitant release of AMP.</text>
</comment>
<keyword evidence="1" id="KW-0460">Magnesium</keyword>
<evidence type="ECO:0000313" key="3">
    <source>
        <dbReference type="EMBL" id="SFZ79579.1"/>
    </source>
</evidence>
<dbReference type="EMBL" id="FPKR01000025">
    <property type="protein sequence ID" value="SFZ79579.1"/>
    <property type="molecule type" value="Genomic_DNA"/>
</dbReference>
<evidence type="ECO:0000313" key="4">
    <source>
        <dbReference type="Proteomes" id="UP000186513"/>
    </source>
</evidence>
<dbReference type="GO" id="GO:0006777">
    <property type="term" value="P:Mo-molybdopterin cofactor biosynthetic process"/>
    <property type="evidence" value="ECO:0007669"/>
    <property type="project" value="UniProtKB-UniRule"/>
</dbReference>
<dbReference type="GO" id="GO:0061599">
    <property type="term" value="F:molybdopterin molybdotransferase activity"/>
    <property type="evidence" value="ECO:0007669"/>
    <property type="project" value="UniProtKB-UniRule"/>
</dbReference>
<name>A0A1K2HS48_9NEIS</name>
<dbReference type="GO" id="GO:0046872">
    <property type="term" value="F:metal ion binding"/>
    <property type="evidence" value="ECO:0007669"/>
    <property type="project" value="UniProtKB-UniRule"/>
</dbReference>
<feature type="non-terminal residue" evidence="3">
    <location>
        <position position="502"/>
    </location>
</feature>
<organism evidence="3 4">
    <name type="scientific">Chitinimonas taiwanensis DSM 18899</name>
    <dbReference type="NCBI Taxonomy" id="1121279"/>
    <lineage>
        <taxon>Bacteria</taxon>
        <taxon>Pseudomonadati</taxon>
        <taxon>Pseudomonadota</taxon>
        <taxon>Betaproteobacteria</taxon>
        <taxon>Neisseriales</taxon>
        <taxon>Chitinibacteraceae</taxon>
        <taxon>Chitinimonas</taxon>
    </lineage>
</organism>
<comment type="catalytic activity">
    <reaction evidence="1">
        <text>adenylyl-molybdopterin + molybdate = Mo-molybdopterin + AMP + H(+)</text>
        <dbReference type="Rhea" id="RHEA:35047"/>
        <dbReference type="ChEBI" id="CHEBI:15378"/>
        <dbReference type="ChEBI" id="CHEBI:36264"/>
        <dbReference type="ChEBI" id="CHEBI:62727"/>
        <dbReference type="ChEBI" id="CHEBI:71302"/>
        <dbReference type="ChEBI" id="CHEBI:456215"/>
    </reaction>
</comment>
<evidence type="ECO:0000256" key="1">
    <source>
        <dbReference type="RuleBase" id="RU365090"/>
    </source>
</evidence>
<protein>
    <recommendedName>
        <fullName evidence="1">Molybdopterin molybdenumtransferase</fullName>
        <ecNumber evidence="1">2.10.1.1</ecNumber>
    </recommendedName>
</protein>
<dbReference type="EC" id="2.10.1.1" evidence="1"/>
<dbReference type="InterPro" id="IPR036135">
    <property type="entry name" value="MoeA_linker/N_sf"/>
</dbReference>
<keyword evidence="1" id="KW-0501">Molybdenum cofactor biosynthesis</keyword>
<gene>
    <name evidence="3" type="ORF">SAMN02745887_03768</name>
</gene>
<accession>A0A1K2HS48</accession>
<dbReference type="AlphaFoldDB" id="A0A1K2HS48"/>
<dbReference type="GO" id="GO:0005829">
    <property type="term" value="C:cytosol"/>
    <property type="evidence" value="ECO:0007669"/>
    <property type="project" value="TreeGrafter"/>
</dbReference>
<dbReference type="InterPro" id="IPR038987">
    <property type="entry name" value="MoeA-like"/>
</dbReference>
<sequence length="502" mass="56167">MQRRFNAVPLGPMPERLPLAEALGRVTFTEVLAVDNVPNWPRAKAYGYAICSADTQQATPRQPWQPTWVFVQDLAIKPNWNQEPFDFALPPGHVIHIKEGWPLPKGADAVLPAFRPELRAYFSNASMLKIKRPIPPGWFTAPVGEDYPAGAPLLPAGVRLRPEHISLLLRAGLREVEVVKRPRVAIVYAGHQLNTASEALTLPLQLMLQQLGHAQVPVLHVPTGVHDHHRQAEAQWLQEYDLFLNVAPNGGFKRHNHSLSFRGRESISAARGLEGIRMGYSDPRSETIRVPFERRITPLRLELGFDYYEDHAVYLCLDKHTPDSLLLLEIVLPHLLDAMEHADYHGRDWQTLPCALPYTRKGESDYELGQQRLCWAEVKETRDGERLLFPLERPSLGSFRPLAEANAIVALPRKKTLVPIGEPLPHMLLSNAALPQVSEEDLARIEAAKAALAAEQARRAELAALPPLPMTQAWAQLEAWLKQEEPALLRSLGKPASPEALA</sequence>
<dbReference type="UniPathway" id="UPA00344"/>
<dbReference type="InterPro" id="IPR005110">
    <property type="entry name" value="MoeA_linker/N"/>
</dbReference>
<comment type="cofactor">
    <cofactor evidence="1">
        <name>Mg(2+)</name>
        <dbReference type="ChEBI" id="CHEBI:18420"/>
    </cofactor>
</comment>
<dbReference type="Pfam" id="PF03453">
    <property type="entry name" value="MoeA_N"/>
    <property type="match status" value="1"/>
</dbReference>
<comment type="similarity">
    <text evidence="1">Belongs to the MoeA family.</text>
</comment>
<dbReference type="Proteomes" id="UP000186513">
    <property type="component" value="Unassembled WGS sequence"/>
</dbReference>
<keyword evidence="1" id="KW-0808">Transferase</keyword>
<feature type="domain" description="MoeA N-terminal and linker" evidence="2">
    <location>
        <begin position="13"/>
        <end position="172"/>
    </location>
</feature>
<keyword evidence="1" id="KW-0500">Molybdenum</keyword>
<dbReference type="PANTHER" id="PTHR10192:SF5">
    <property type="entry name" value="GEPHYRIN"/>
    <property type="match status" value="1"/>
</dbReference>
<dbReference type="PANTHER" id="PTHR10192">
    <property type="entry name" value="MOLYBDOPTERIN BIOSYNTHESIS PROTEIN"/>
    <property type="match status" value="1"/>
</dbReference>
<keyword evidence="4" id="KW-1185">Reference proteome</keyword>